<feature type="region of interest" description="Disordered" evidence="1">
    <location>
        <begin position="226"/>
        <end position="269"/>
    </location>
</feature>
<feature type="compositionally biased region" description="Low complexity" evidence="1">
    <location>
        <begin position="139"/>
        <end position="174"/>
    </location>
</feature>
<protein>
    <submittedName>
        <fullName evidence="4">Uncharacterized protein</fullName>
    </submittedName>
</protein>
<gene>
    <name evidence="4" type="ORF">F53441_5749</name>
</gene>
<evidence type="ECO:0000256" key="2">
    <source>
        <dbReference type="SAM" id="Phobius"/>
    </source>
</evidence>
<keyword evidence="2" id="KW-0812">Transmembrane</keyword>
<sequence>MLSFVAVLGLGLTLFPYSAYCDGKFISPPQVDKDQASDFDFQRNRVYNVGDKIQIAWETDENDTELWLFQTLGPLDSDEWAQLDATRTEWKAEYDVKEISKNAEDSMYGFVIRSWGGSRIAQSQFFNVSAPESEKMKTRTTVQTTTSLPPESSATRTAADTTTEPTAEPSATTRLTNEDTNTSPDSGLSKGETAGAAVGATIGGLLVFGGVGWLLWERLSSRKGSTMPSELEAHLQQPQLREPKAELPGDHGRLDPNYARSPPGLHEAP</sequence>
<dbReference type="OrthoDB" id="5101659at2759"/>
<keyword evidence="5" id="KW-1185">Reference proteome</keyword>
<keyword evidence="3" id="KW-0732">Signal</keyword>
<evidence type="ECO:0000313" key="4">
    <source>
        <dbReference type="EMBL" id="KAF4451247.1"/>
    </source>
</evidence>
<reference evidence="4" key="1">
    <citation type="submission" date="2020-01" db="EMBL/GenBank/DDBJ databases">
        <title>Identification and distribution of gene clusters putatively required for synthesis of sphingolipid metabolism inhibitors in phylogenetically diverse species of the filamentous fungus Fusarium.</title>
        <authorList>
            <person name="Kim H.-S."/>
            <person name="Busman M."/>
            <person name="Brown D.W."/>
            <person name="Divon H."/>
            <person name="Uhlig S."/>
            <person name="Proctor R.H."/>
        </authorList>
    </citation>
    <scope>NUCLEOTIDE SEQUENCE</scope>
    <source>
        <strain evidence="4">NRRL 53441</strain>
    </source>
</reference>
<proteinExistence type="predicted"/>
<evidence type="ECO:0000313" key="5">
    <source>
        <dbReference type="Proteomes" id="UP000605986"/>
    </source>
</evidence>
<feature type="transmembrane region" description="Helical" evidence="2">
    <location>
        <begin position="194"/>
        <end position="216"/>
    </location>
</feature>
<accession>A0A8H4P7W6</accession>
<comment type="caution">
    <text evidence="4">The sequence shown here is derived from an EMBL/GenBank/DDBJ whole genome shotgun (WGS) entry which is preliminary data.</text>
</comment>
<feature type="region of interest" description="Disordered" evidence="1">
    <location>
        <begin position="131"/>
        <end position="192"/>
    </location>
</feature>
<feature type="chain" id="PRO_5034765440" evidence="3">
    <location>
        <begin position="24"/>
        <end position="269"/>
    </location>
</feature>
<feature type="compositionally biased region" description="Basic and acidic residues" evidence="1">
    <location>
        <begin position="241"/>
        <end position="254"/>
    </location>
</feature>
<keyword evidence="2" id="KW-1133">Transmembrane helix</keyword>
<dbReference type="AlphaFoldDB" id="A0A8H4P7W6"/>
<feature type="signal peptide" evidence="3">
    <location>
        <begin position="1"/>
        <end position="23"/>
    </location>
</feature>
<keyword evidence="2" id="KW-0472">Membrane</keyword>
<organism evidence="4 5">
    <name type="scientific">Fusarium austroafricanum</name>
    <dbReference type="NCBI Taxonomy" id="2364996"/>
    <lineage>
        <taxon>Eukaryota</taxon>
        <taxon>Fungi</taxon>
        <taxon>Dikarya</taxon>
        <taxon>Ascomycota</taxon>
        <taxon>Pezizomycotina</taxon>
        <taxon>Sordariomycetes</taxon>
        <taxon>Hypocreomycetidae</taxon>
        <taxon>Hypocreales</taxon>
        <taxon>Nectriaceae</taxon>
        <taxon>Fusarium</taxon>
        <taxon>Fusarium concolor species complex</taxon>
    </lineage>
</organism>
<evidence type="ECO:0000256" key="3">
    <source>
        <dbReference type="SAM" id="SignalP"/>
    </source>
</evidence>
<evidence type="ECO:0000256" key="1">
    <source>
        <dbReference type="SAM" id="MobiDB-lite"/>
    </source>
</evidence>
<name>A0A8H4P7W6_9HYPO</name>
<dbReference type="Proteomes" id="UP000605986">
    <property type="component" value="Unassembled WGS sequence"/>
</dbReference>
<dbReference type="EMBL" id="JAADJG010000224">
    <property type="protein sequence ID" value="KAF4451247.1"/>
    <property type="molecule type" value="Genomic_DNA"/>
</dbReference>